<comment type="caution">
    <text evidence="2">The sequence shown here is derived from an EMBL/GenBank/DDBJ whole genome shotgun (WGS) entry which is preliminary data.</text>
</comment>
<gene>
    <name evidence="2" type="ORF">HII27_26930</name>
</gene>
<keyword evidence="1" id="KW-0732">Signal</keyword>
<accession>A0ABR6S1H1</accession>
<protein>
    <submittedName>
        <fullName evidence="2">Uncharacterized protein</fullName>
    </submittedName>
</protein>
<organism evidence="2 3">
    <name type="scientific">Kluyvera sichuanensis</name>
    <dbReference type="NCBI Taxonomy" id="2725494"/>
    <lineage>
        <taxon>Bacteria</taxon>
        <taxon>Pseudomonadati</taxon>
        <taxon>Pseudomonadota</taxon>
        <taxon>Gammaproteobacteria</taxon>
        <taxon>Enterobacterales</taxon>
        <taxon>Enterobacteriaceae</taxon>
        <taxon>Kluyvera</taxon>
    </lineage>
</organism>
<evidence type="ECO:0000313" key="2">
    <source>
        <dbReference type="EMBL" id="MBC1189271.1"/>
    </source>
</evidence>
<name>A0ABR6S1H1_9ENTR</name>
<proteinExistence type="predicted"/>
<dbReference type="Proteomes" id="UP000607331">
    <property type="component" value="Unassembled WGS sequence"/>
</dbReference>
<feature type="chain" id="PRO_5046500413" evidence="1">
    <location>
        <begin position="27"/>
        <end position="134"/>
    </location>
</feature>
<keyword evidence="3" id="KW-1185">Reference proteome</keyword>
<reference evidence="2 3" key="1">
    <citation type="submission" date="2020-04" db="EMBL/GenBank/DDBJ databases">
        <title>The draft genome of Kluyvera sichuanensis strain SCKS090646.</title>
        <authorList>
            <person name="Wei L."/>
            <person name="Liu L."/>
            <person name="Feng Y."/>
            <person name="Zong Z."/>
        </authorList>
    </citation>
    <scope>NUCLEOTIDE SEQUENCE [LARGE SCALE GENOMIC DNA]</scope>
    <source>
        <strain evidence="2 3">090646</strain>
    </source>
</reference>
<dbReference type="EMBL" id="JABBJF010000075">
    <property type="protein sequence ID" value="MBC1189271.1"/>
    <property type="molecule type" value="Genomic_DNA"/>
</dbReference>
<sequence length="134" mass="15741">MKTSSPYKPLLLTLVALSLTVLPAQAGKGRWQQHTGKGYLMCDAMFKELKRHDFSRTKSEESCAIYQVLPQAKSFRRPEWKKLDPNQYRPLLRRIFARDYYRIDLPEKDRGMLRLFDNDLYQPDSVLDSLTAEQ</sequence>
<dbReference type="RefSeq" id="WP_185670187.1">
    <property type="nucleotide sequence ID" value="NZ_JABBJF010000075.1"/>
</dbReference>
<feature type="signal peptide" evidence="1">
    <location>
        <begin position="1"/>
        <end position="26"/>
    </location>
</feature>
<feature type="non-terminal residue" evidence="2">
    <location>
        <position position="134"/>
    </location>
</feature>
<evidence type="ECO:0000313" key="3">
    <source>
        <dbReference type="Proteomes" id="UP000607331"/>
    </source>
</evidence>
<evidence type="ECO:0000256" key="1">
    <source>
        <dbReference type="SAM" id="SignalP"/>
    </source>
</evidence>